<gene>
    <name evidence="2" type="ORF">AB0I48_07045</name>
</gene>
<accession>A0ABV3FPK7</accession>
<feature type="transmembrane region" description="Helical" evidence="1">
    <location>
        <begin position="20"/>
        <end position="41"/>
    </location>
</feature>
<proteinExistence type="predicted"/>
<keyword evidence="1" id="KW-0472">Membrane</keyword>
<dbReference type="InterPro" id="IPR024244">
    <property type="entry name" value="DUF2537"/>
</dbReference>
<comment type="caution">
    <text evidence="2">The sequence shown here is derived from an EMBL/GenBank/DDBJ whole genome shotgun (WGS) entry which is preliminary data.</text>
</comment>
<dbReference type="Proteomes" id="UP001551695">
    <property type="component" value="Unassembled WGS sequence"/>
</dbReference>
<keyword evidence="1" id="KW-0812">Transmembrane</keyword>
<keyword evidence="3" id="KW-1185">Reference proteome</keyword>
<reference evidence="2 3" key="1">
    <citation type="submission" date="2024-06" db="EMBL/GenBank/DDBJ databases">
        <title>The Natural Products Discovery Center: Release of the First 8490 Sequenced Strains for Exploring Actinobacteria Biosynthetic Diversity.</title>
        <authorList>
            <person name="Kalkreuter E."/>
            <person name="Kautsar S.A."/>
            <person name="Yang D."/>
            <person name="Bader C.D."/>
            <person name="Teijaro C.N."/>
            <person name="Fluegel L."/>
            <person name="Davis C.M."/>
            <person name="Simpson J.R."/>
            <person name="Lauterbach L."/>
            <person name="Steele A.D."/>
            <person name="Gui C."/>
            <person name="Meng S."/>
            <person name="Li G."/>
            <person name="Viehrig K."/>
            <person name="Ye F."/>
            <person name="Su P."/>
            <person name="Kiefer A.F."/>
            <person name="Nichols A."/>
            <person name="Cepeda A.J."/>
            <person name="Yan W."/>
            <person name="Fan B."/>
            <person name="Jiang Y."/>
            <person name="Adhikari A."/>
            <person name="Zheng C.-J."/>
            <person name="Schuster L."/>
            <person name="Cowan T.M."/>
            <person name="Smanski M.J."/>
            <person name="Chevrette M.G."/>
            <person name="De Carvalho L.P.S."/>
            <person name="Shen B."/>
        </authorList>
    </citation>
    <scope>NUCLEOTIDE SEQUENCE [LARGE SCALE GENOMIC DNA]</scope>
    <source>
        <strain evidence="2 3">NPDC050403</strain>
    </source>
</reference>
<organism evidence="2 3">
    <name type="scientific">Nocardia aurea</name>
    <dbReference type="NCBI Taxonomy" id="2144174"/>
    <lineage>
        <taxon>Bacteria</taxon>
        <taxon>Bacillati</taxon>
        <taxon>Actinomycetota</taxon>
        <taxon>Actinomycetes</taxon>
        <taxon>Mycobacteriales</taxon>
        <taxon>Nocardiaceae</taxon>
        <taxon>Nocardia</taxon>
    </lineage>
</organism>
<feature type="transmembrane region" description="Helical" evidence="1">
    <location>
        <begin position="83"/>
        <end position="104"/>
    </location>
</feature>
<dbReference type="RefSeq" id="WP_357781035.1">
    <property type="nucleotide sequence ID" value="NZ_JBFAKC010000003.1"/>
</dbReference>
<sequence length="105" mass="11096">MNDRGAYEPYRPYPEYRDPTPWAAGVTVAVMVAVLSAAAVYSFGEALARVHPVLSVLVNLVAAGGAAPTAWRWRTTPVTRWVIAGVAAGVVLAWFALVVTGLSAL</sequence>
<keyword evidence="1" id="KW-1133">Transmembrane helix</keyword>
<dbReference type="EMBL" id="JBFAKC010000003">
    <property type="protein sequence ID" value="MEV0707305.1"/>
    <property type="molecule type" value="Genomic_DNA"/>
</dbReference>
<protein>
    <submittedName>
        <fullName evidence="2">DUF2537 domain-containing protein</fullName>
    </submittedName>
</protein>
<evidence type="ECO:0000313" key="2">
    <source>
        <dbReference type="EMBL" id="MEV0707305.1"/>
    </source>
</evidence>
<name>A0ABV3FPK7_9NOCA</name>
<evidence type="ECO:0000313" key="3">
    <source>
        <dbReference type="Proteomes" id="UP001551695"/>
    </source>
</evidence>
<feature type="transmembrane region" description="Helical" evidence="1">
    <location>
        <begin position="53"/>
        <end position="71"/>
    </location>
</feature>
<evidence type="ECO:0000256" key="1">
    <source>
        <dbReference type="SAM" id="Phobius"/>
    </source>
</evidence>
<dbReference type="Pfam" id="PF10801">
    <property type="entry name" value="DUF2537"/>
    <property type="match status" value="1"/>
</dbReference>